<evidence type="ECO:0000256" key="10">
    <source>
        <dbReference type="ARBA" id="ARBA00022989"/>
    </source>
</evidence>
<gene>
    <name evidence="15" type="ORF">HII31_03429</name>
</gene>
<dbReference type="InterPro" id="IPR003378">
    <property type="entry name" value="Fringe-like_glycosylTrfase"/>
</dbReference>
<evidence type="ECO:0000256" key="4">
    <source>
        <dbReference type="ARBA" id="ARBA00012557"/>
    </source>
</evidence>
<sequence>MLLFNSVLLSLIPLAVAGGGARVCKNAPYAKMQQFANYAPAQQYCQSHYPGPTCTKTSTRPASTTTSTIISTVTTTQTISTSACSTTSTVTSLTTSATTTTAFSTAVATAVVTDTDTTTALATATSTVLTTSTSLTTQTLTSTITNTATSTQTVVQTLGLRLMARDPKLNKYDALAGPWASASAHMMRCGWQCFGVGCSCIQTDVTLTKWVGQVKTSTVYTTKKSTVTTSVTATNGFVCTATTLATVGTTSVETAAVTASTTSTAFTTVTEDTTTTALTTSTSEPRMLSLSLPFLHKGSGRDHEEVFQGQQIVDVLQDVSDDIKENNPDFELWRRLAGEGRSALRNEELSNVDQSSQNLKGTEKFGKQTNPGWKLDKWKFLPMLNLTLSRAADNFKWFVFVETDTYLTWQNLLDHLHTFDPKEAWYLGLRYNYTGATFAYGGSGFAVSRPAMEKVVTEYRTRKDHWEDFTAGHWAGDAVLGTAFEAVGLDVTVDPSATWMSYGVGEAGYHGLNESFLCARPISYHHMSPEDIQGMWNFEMPRSRDRTLGNPQHRDILTEYILPQMISWPVREHWNNYANSDYGPVESVADCQDICEGIQNCVQYMLSSESRCLLGSNGRLGSRSDQEETAGWMIERMREFTDQMPKCA</sequence>
<evidence type="ECO:0000256" key="1">
    <source>
        <dbReference type="ARBA" id="ARBA00004606"/>
    </source>
</evidence>
<comment type="caution">
    <text evidence="15">The sequence shown here is derived from an EMBL/GenBank/DDBJ whole genome shotgun (WGS) entry which is preliminary data.</text>
</comment>
<evidence type="ECO:0000259" key="14">
    <source>
        <dbReference type="Pfam" id="PF02434"/>
    </source>
</evidence>
<dbReference type="GO" id="GO:0016020">
    <property type="term" value="C:membrane"/>
    <property type="evidence" value="ECO:0007669"/>
    <property type="project" value="UniProtKB-SubCell"/>
</dbReference>
<organism evidence="15 16">
    <name type="scientific">Pseudocercospora fuligena</name>
    <dbReference type="NCBI Taxonomy" id="685502"/>
    <lineage>
        <taxon>Eukaryota</taxon>
        <taxon>Fungi</taxon>
        <taxon>Dikarya</taxon>
        <taxon>Ascomycota</taxon>
        <taxon>Pezizomycotina</taxon>
        <taxon>Dothideomycetes</taxon>
        <taxon>Dothideomycetidae</taxon>
        <taxon>Mycosphaerellales</taxon>
        <taxon>Mycosphaerellaceae</taxon>
        <taxon>Pseudocercospora</taxon>
    </lineage>
</organism>
<evidence type="ECO:0000256" key="6">
    <source>
        <dbReference type="ARBA" id="ARBA00022679"/>
    </source>
</evidence>
<keyword evidence="13" id="KW-0732">Signal</keyword>
<dbReference type="Proteomes" id="UP000660729">
    <property type="component" value="Unassembled WGS sequence"/>
</dbReference>
<keyword evidence="9" id="KW-0735">Signal-anchor</keyword>
<evidence type="ECO:0000256" key="2">
    <source>
        <dbReference type="ARBA" id="ARBA00004922"/>
    </source>
</evidence>
<evidence type="ECO:0000256" key="13">
    <source>
        <dbReference type="SAM" id="SignalP"/>
    </source>
</evidence>
<evidence type="ECO:0000313" key="16">
    <source>
        <dbReference type="Proteomes" id="UP000660729"/>
    </source>
</evidence>
<comment type="pathway">
    <text evidence="2">Protein modification; protein glycosylation.</text>
</comment>
<evidence type="ECO:0000256" key="5">
    <source>
        <dbReference type="ARBA" id="ARBA00022676"/>
    </source>
</evidence>
<evidence type="ECO:0000256" key="9">
    <source>
        <dbReference type="ARBA" id="ARBA00022968"/>
    </source>
</evidence>
<proteinExistence type="inferred from homology"/>
<keyword evidence="16" id="KW-1185">Reference proteome</keyword>
<accession>A0A8H6VJY4</accession>
<dbReference type="PANTHER" id="PTHR23033:SF47">
    <property type="entry name" value="APPLE DOMAIN-CONTAINING PROTEIN-RELATED"/>
    <property type="match status" value="1"/>
</dbReference>
<name>A0A8H6VJY4_9PEZI</name>
<keyword evidence="11" id="KW-0472">Membrane</keyword>
<comment type="subcellular location">
    <subcellularLocation>
        <location evidence="1">Membrane</location>
        <topology evidence="1">Single-pass type II membrane protein</topology>
    </subcellularLocation>
</comment>
<feature type="chain" id="PRO_5034485637" description="N-acetylgalactosaminide beta-1,3-galactosyltransferase" evidence="13">
    <location>
        <begin position="18"/>
        <end position="648"/>
    </location>
</feature>
<evidence type="ECO:0000256" key="12">
    <source>
        <dbReference type="SAM" id="MobiDB-lite"/>
    </source>
</evidence>
<evidence type="ECO:0000256" key="11">
    <source>
        <dbReference type="ARBA" id="ARBA00023136"/>
    </source>
</evidence>
<evidence type="ECO:0000256" key="7">
    <source>
        <dbReference type="ARBA" id="ARBA00022692"/>
    </source>
</evidence>
<feature type="compositionally biased region" description="Polar residues" evidence="12">
    <location>
        <begin position="349"/>
        <end position="360"/>
    </location>
</feature>
<evidence type="ECO:0000256" key="3">
    <source>
        <dbReference type="ARBA" id="ARBA00006462"/>
    </source>
</evidence>
<evidence type="ECO:0000313" key="15">
    <source>
        <dbReference type="EMBL" id="KAF7195223.1"/>
    </source>
</evidence>
<dbReference type="EC" id="2.4.1.122" evidence="4"/>
<feature type="domain" description="Fringe-like glycosyltransferase" evidence="14">
    <location>
        <begin position="392"/>
        <end position="487"/>
    </location>
</feature>
<feature type="signal peptide" evidence="13">
    <location>
        <begin position="1"/>
        <end position="17"/>
    </location>
</feature>
<dbReference type="InterPro" id="IPR026050">
    <property type="entry name" value="C1GALT1/C1GALT1_chp1"/>
</dbReference>
<dbReference type="GO" id="GO:0000166">
    <property type="term" value="F:nucleotide binding"/>
    <property type="evidence" value="ECO:0007669"/>
    <property type="project" value="UniProtKB-KW"/>
</dbReference>
<dbReference type="GO" id="GO:0016263">
    <property type="term" value="F:glycoprotein-N-acetylgalactosamine 3-beta-galactosyltransferase activity"/>
    <property type="evidence" value="ECO:0007669"/>
    <property type="project" value="UniProtKB-EC"/>
</dbReference>
<dbReference type="EMBL" id="JABCIY010000041">
    <property type="protein sequence ID" value="KAF7195223.1"/>
    <property type="molecule type" value="Genomic_DNA"/>
</dbReference>
<reference evidence="15" key="1">
    <citation type="submission" date="2020-04" db="EMBL/GenBank/DDBJ databases">
        <title>Draft genome resource of the tomato pathogen Pseudocercospora fuligena.</title>
        <authorList>
            <person name="Zaccaron A."/>
        </authorList>
    </citation>
    <scope>NUCLEOTIDE SEQUENCE</scope>
    <source>
        <strain evidence="15">PF001</strain>
    </source>
</reference>
<dbReference type="AlphaFoldDB" id="A0A8H6VJY4"/>
<keyword evidence="5" id="KW-0328">Glycosyltransferase</keyword>
<keyword evidence="7" id="KW-0812">Transmembrane</keyword>
<dbReference type="Pfam" id="PF02434">
    <property type="entry name" value="Fringe"/>
    <property type="match status" value="1"/>
</dbReference>
<comment type="similarity">
    <text evidence="3">Belongs to the glycosyltransferase 31 family. Beta3-Gal-T subfamily.</text>
</comment>
<keyword evidence="8" id="KW-0547">Nucleotide-binding</keyword>
<protein>
    <recommendedName>
        <fullName evidence="4">N-acetylgalactosaminide beta-1,3-galactosyltransferase</fullName>
        <ecNumber evidence="4">2.4.1.122</ecNumber>
    </recommendedName>
</protein>
<keyword evidence="6" id="KW-0808">Transferase</keyword>
<keyword evidence="10" id="KW-1133">Transmembrane helix</keyword>
<dbReference type="Gene3D" id="3.90.550.50">
    <property type="match status" value="1"/>
</dbReference>
<evidence type="ECO:0000256" key="8">
    <source>
        <dbReference type="ARBA" id="ARBA00022741"/>
    </source>
</evidence>
<feature type="region of interest" description="Disordered" evidence="12">
    <location>
        <begin position="347"/>
        <end position="367"/>
    </location>
</feature>
<dbReference type="OrthoDB" id="414175at2759"/>
<dbReference type="PANTHER" id="PTHR23033">
    <property type="entry name" value="BETA1,3-GALACTOSYLTRANSFERASE"/>
    <property type="match status" value="1"/>
</dbReference>